<feature type="signal peptide" evidence="1">
    <location>
        <begin position="1"/>
        <end position="24"/>
    </location>
</feature>
<dbReference type="RefSeq" id="WP_379011418.1">
    <property type="nucleotide sequence ID" value="NZ_JBHSDC010000001.1"/>
</dbReference>
<keyword evidence="3" id="KW-1185">Reference proteome</keyword>
<dbReference type="EMBL" id="JBHSDC010000001">
    <property type="protein sequence ID" value="MFC4230327.1"/>
    <property type="molecule type" value="Genomic_DNA"/>
</dbReference>
<reference evidence="3" key="1">
    <citation type="journal article" date="2019" name="Int. J. Syst. Evol. Microbiol.">
        <title>The Global Catalogue of Microorganisms (GCM) 10K type strain sequencing project: providing services to taxonomists for standard genome sequencing and annotation.</title>
        <authorList>
            <consortium name="The Broad Institute Genomics Platform"/>
            <consortium name="The Broad Institute Genome Sequencing Center for Infectious Disease"/>
            <person name="Wu L."/>
            <person name="Ma J."/>
        </authorList>
    </citation>
    <scope>NUCLEOTIDE SEQUENCE [LARGE SCALE GENOMIC DNA]</scope>
    <source>
        <strain evidence="3">CECT 8010</strain>
    </source>
</reference>
<evidence type="ECO:0000313" key="3">
    <source>
        <dbReference type="Proteomes" id="UP001595906"/>
    </source>
</evidence>
<evidence type="ECO:0000256" key="1">
    <source>
        <dbReference type="SAM" id="SignalP"/>
    </source>
</evidence>
<gene>
    <name evidence="2" type="ORF">ACFOW1_00390</name>
</gene>
<dbReference type="InterPro" id="IPR029058">
    <property type="entry name" value="AB_hydrolase_fold"/>
</dbReference>
<dbReference type="Proteomes" id="UP001595906">
    <property type="component" value="Unassembled WGS sequence"/>
</dbReference>
<sequence>MKSYFSVLMMLLICNCFGLRQANAQDKQLSFQSNNAMFPDNRFNPNYSSNDSRFNDNTTILFVPKYFNKNKPWHYFLWFHGWNNNIYSTLEQFKLREQLNASGINAILVMPEAAKNAQDSYCGKWEQANYFNRFMKDINDKLVGENIINPNSNGDLMIAGHSGASRVLVQIINFSNLPIKSILLFDAISGNEDKIANYLQHHTNCSLINLYTNKPNTNASSKKLQQIIQKNGLQFVQKEDTQFAENDMRKTSILLMHTLLSHNDVTTSNDYIAKFLKATN</sequence>
<protein>
    <recommendedName>
        <fullName evidence="4">Esterase</fullName>
    </recommendedName>
</protein>
<organism evidence="2 3">
    <name type="scientific">Parasediminibacterium paludis</name>
    <dbReference type="NCBI Taxonomy" id="908966"/>
    <lineage>
        <taxon>Bacteria</taxon>
        <taxon>Pseudomonadati</taxon>
        <taxon>Bacteroidota</taxon>
        <taxon>Chitinophagia</taxon>
        <taxon>Chitinophagales</taxon>
        <taxon>Chitinophagaceae</taxon>
        <taxon>Parasediminibacterium</taxon>
    </lineage>
</organism>
<feature type="chain" id="PRO_5047264061" description="Esterase" evidence="1">
    <location>
        <begin position="25"/>
        <end position="280"/>
    </location>
</feature>
<evidence type="ECO:0000313" key="2">
    <source>
        <dbReference type="EMBL" id="MFC4230327.1"/>
    </source>
</evidence>
<accession>A0ABV8PQH1</accession>
<keyword evidence="1" id="KW-0732">Signal</keyword>
<comment type="caution">
    <text evidence="2">The sequence shown here is derived from an EMBL/GenBank/DDBJ whole genome shotgun (WGS) entry which is preliminary data.</text>
</comment>
<name>A0ABV8PQH1_9BACT</name>
<evidence type="ECO:0008006" key="4">
    <source>
        <dbReference type="Google" id="ProtNLM"/>
    </source>
</evidence>
<proteinExistence type="predicted"/>
<dbReference type="Gene3D" id="3.40.50.1820">
    <property type="entry name" value="alpha/beta hydrolase"/>
    <property type="match status" value="1"/>
</dbReference>